<proteinExistence type="predicted"/>
<dbReference type="InterPro" id="IPR024937">
    <property type="entry name" value="Domain_X"/>
</dbReference>
<accession>A0A1X9GCM5</accession>
<dbReference type="PROSITE" id="PS50878">
    <property type="entry name" value="RT_POL"/>
    <property type="match status" value="1"/>
</dbReference>
<dbReference type="GeneID" id="33195304"/>
<dbReference type="GO" id="GO:0090615">
    <property type="term" value="P:mitochondrial mRNA processing"/>
    <property type="evidence" value="ECO:0007669"/>
    <property type="project" value="TreeGrafter"/>
</dbReference>
<dbReference type="RefSeq" id="YP_009389119.1">
    <property type="nucleotide sequence ID" value="NC_035156.1"/>
</dbReference>
<dbReference type="PANTHER" id="PTHR33642">
    <property type="entry name" value="COX1/OXI3 INTRON 1 PROTEIN-RELATED"/>
    <property type="match status" value="1"/>
</dbReference>
<dbReference type="InterPro" id="IPR000477">
    <property type="entry name" value="RT_dom"/>
</dbReference>
<dbReference type="CDD" id="cd01651">
    <property type="entry name" value="RT_G2_intron"/>
    <property type="match status" value="1"/>
</dbReference>
<evidence type="ECO:0000313" key="2">
    <source>
        <dbReference type="EMBL" id="AKR17892.1"/>
    </source>
</evidence>
<organism evidence="2">
    <name type="scientific">Euglena archaeoplastidiata</name>
    <dbReference type="NCBI Taxonomy" id="1188008"/>
    <lineage>
        <taxon>Eukaryota</taxon>
        <taxon>Discoba</taxon>
        <taxon>Euglenozoa</taxon>
        <taxon>Euglenida</taxon>
        <taxon>Spirocuta</taxon>
        <taxon>Euglenophyceae</taxon>
        <taxon>Euglenales</taxon>
        <taxon>Euglenaceae</taxon>
        <taxon>Euglena</taxon>
    </lineage>
</organism>
<dbReference type="GO" id="GO:0006315">
    <property type="term" value="P:homing of group II introns"/>
    <property type="evidence" value="ECO:0007669"/>
    <property type="project" value="TreeGrafter"/>
</dbReference>
<feature type="domain" description="Reverse transcriptase" evidence="1">
    <location>
        <begin position="168"/>
        <end position="421"/>
    </location>
</feature>
<reference evidence="2" key="1">
    <citation type="journal article" date="2017" name="J. Phycol.">
        <title>A rare case of plastid protein-coding gene duplication in the chloroplast genome of Euglena archaeoplastidiata (Euglenophyta).</title>
        <authorList>
            <person name="Bennett M.S."/>
            <person name="Shiu S.H."/>
            <person name="Triemer R.E."/>
        </authorList>
    </citation>
    <scope>NUCLEOTIDE SEQUENCE</scope>
    <source>
        <strain evidence="2">Michigan</strain>
    </source>
</reference>
<dbReference type="PANTHER" id="PTHR33642:SF4">
    <property type="entry name" value="COX1_OXI3 INTRON 1 PROTEIN-RELATED"/>
    <property type="match status" value="1"/>
</dbReference>
<keyword evidence="2" id="KW-0934">Plastid</keyword>
<name>A0A1X9GCM5_9EUGL</name>
<dbReference type="GO" id="GO:0003964">
    <property type="term" value="F:RNA-directed DNA polymerase activity"/>
    <property type="evidence" value="ECO:0007669"/>
    <property type="project" value="TreeGrafter"/>
</dbReference>
<dbReference type="EMBL" id="KP939040">
    <property type="protein sequence ID" value="AKR17892.1"/>
    <property type="molecule type" value="Genomic_DNA"/>
</dbReference>
<keyword evidence="2" id="KW-0150">Chloroplast</keyword>
<protein>
    <recommendedName>
        <fullName evidence="1">Reverse transcriptase domain-containing protein</fullName>
    </recommendedName>
</protein>
<dbReference type="GO" id="GO:0005739">
    <property type="term" value="C:mitochondrion"/>
    <property type="evidence" value="ECO:0007669"/>
    <property type="project" value="TreeGrafter"/>
</dbReference>
<geneLocation type="chloroplast" evidence="2"/>
<sequence>MKKEENELLSNIEFSKKMLTKFHNKDYYESEVFKQRQRNIGFMKQEKVKTQYEKKVSEINRIFLNRVQKDKLEGNVFNIIQKIFIKNQEYAFGKSKKEPKNSDLLSLLANEDLLIASYKKLMKKNEEMNEALPISIDKHEKFIQEGKSSVNKTTESLAGLSKEIFRKISKLIKSNKYPWNASRQIYLSRTDKNNVQIPITIPSFMNKVIQEALTTILMAIYEPYFEAKNCSFGFRPNKGIHDAIIPLTGTNAVGMIHTLEGNIKCTYYRVNKNKLIEILNKKIQDRKFLEFIRKRLDYEFYGSKEEKYLEGILALHQGGVDLPYLWNIYMSVFDDYTVDFLQKEVDKITYDYSNELQLRFIYIRYAGHWIILVNMKTGILKKIRLILSEFLKTELYAELSLEKTLITNIIENSAHFLGFEIQTCKSFETTKCNQKNKGKTRQRKVILSEREVFNRSNKRKMINVLHMKGYCDKKGFPREIGFLTNLEDFLIIERFNFVLAGLGLYYVEFVKNPRKDLGRLIYIIRYSCLKTLAQKHKTTIKKIFKKYHEDSTSFKNRKSKEKTIIVKMQNLTANVTHCKIWKLKTTEEIISNALKLKRKKVLNDIYWKLKKGEPHIYLDSEKFRIRNYSYVERINWINIIKSQSEFELICSICGSRKSIKMHGIKHLQRKNDDLINQDRIWKQKMFIRNRKQIPLCRGCRSNIIANMVT</sequence>
<dbReference type="Pfam" id="PF01348">
    <property type="entry name" value="Intron_maturas2"/>
    <property type="match status" value="1"/>
</dbReference>
<dbReference type="AlphaFoldDB" id="A0A1X9GCM5"/>
<evidence type="ECO:0000259" key="1">
    <source>
        <dbReference type="PROSITE" id="PS50878"/>
    </source>
</evidence>